<dbReference type="Proteomes" id="UP001213681">
    <property type="component" value="Unassembled WGS sequence"/>
</dbReference>
<dbReference type="RefSeq" id="XP_056765817.1">
    <property type="nucleotide sequence ID" value="XM_056910113.1"/>
</dbReference>
<name>A0AAD6G1Y8_9EURO</name>
<protein>
    <recommendedName>
        <fullName evidence="3">BRCT domain-containing protein</fullName>
    </recommendedName>
</protein>
<evidence type="ECO:0000313" key="1">
    <source>
        <dbReference type="EMBL" id="KAJ5450282.1"/>
    </source>
</evidence>
<keyword evidence="2" id="KW-1185">Reference proteome</keyword>
<organism evidence="1 2">
    <name type="scientific">Penicillium daleae</name>
    <dbReference type="NCBI Taxonomy" id="63821"/>
    <lineage>
        <taxon>Eukaryota</taxon>
        <taxon>Fungi</taxon>
        <taxon>Dikarya</taxon>
        <taxon>Ascomycota</taxon>
        <taxon>Pezizomycotina</taxon>
        <taxon>Eurotiomycetes</taxon>
        <taxon>Eurotiomycetidae</taxon>
        <taxon>Eurotiales</taxon>
        <taxon>Aspergillaceae</taxon>
        <taxon>Penicillium</taxon>
    </lineage>
</organism>
<evidence type="ECO:0000313" key="2">
    <source>
        <dbReference type="Proteomes" id="UP001213681"/>
    </source>
</evidence>
<accession>A0AAD6G1Y8</accession>
<reference evidence="1" key="1">
    <citation type="submission" date="2022-12" db="EMBL/GenBank/DDBJ databases">
        <authorList>
            <person name="Petersen C."/>
        </authorList>
    </citation>
    <scope>NUCLEOTIDE SEQUENCE</scope>
    <source>
        <strain evidence="1">IBT 16125</strain>
    </source>
</reference>
<gene>
    <name evidence="1" type="ORF">N7458_006731</name>
</gene>
<dbReference type="EMBL" id="JAPVEA010000006">
    <property type="protein sequence ID" value="KAJ5450282.1"/>
    <property type="molecule type" value="Genomic_DNA"/>
</dbReference>
<reference evidence="1" key="2">
    <citation type="journal article" date="2023" name="IMA Fungus">
        <title>Comparative genomic study of the Penicillium genus elucidates a diverse pangenome and 15 lateral gene transfer events.</title>
        <authorList>
            <person name="Petersen C."/>
            <person name="Sorensen T."/>
            <person name="Nielsen M.R."/>
            <person name="Sondergaard T.E."/>
            <person name="Sorensen J.L."/>
            <person name="Fitzpatrick D.A."/>
            <person name="Frisvad J.C."/>
            <person name="Nielsen K.L."/>
        </authorList>
    </citation>
    <scope>NUCLEOTIDE SEQUENCE</scope>
    <source>
        <strain evidence="1">IBT 16125</strain>
    </source>
</reference>
<dbReference type="CDD" id="cd00027">
    <property type="entry name" value="BRCT"/>
    <property type="match status" value="1"/>
</dbReference>
<proteinExistence type="predicted"/>
<comment type="caution">
    <text evidence="1">The sequence shown here is derived from an EMBL/GenBank/DDBJ whole genome shotgun (WGS) entry which is preliminary data.</text>
</comment>
<evidence type="ECO:0008006" key="3">
    <source>
        <dbReference type="Google" id="ProtNLM"/>
    </source>
</evidence>
<dbReference type="AlphaFoldDB" id="A0AAD6G1Y8"/>
<sequence>MPLHKVVLQDGITQTDIDRLKSLVKSAGGQITGEDNNEVQFRVPDTFDLHLITKNLLVETMSDHP</sequence>
<dbReference type="GeneID" id="81600356"/>